<dbReference type="PANTHER" id="PTHR31286">
    <property type="entry name" value="GLYCINE-RICH CELL WALL STRUCTURAL PROTEIN 1.8-LIKE"/>
    <property type="match status" value="1"/>
</dbReference>
<comment type="caution">
    <text evidence="1">The sequence shown here is derived from an EMBL/GenBank/DDBJ whole genome shotgun (WGS) entry which is preliminary data.</text>
</comment>
<evidence type="ECO:0000313" key="2">
    <source>
        <dbReference type="Proteomes" id="UP001058974"/>
    </source>
</evidence>
<dbReference type="Proteomes" id="UP001058974">
    <property type="component" value="Chromosome 5"/>
</dbReference>
<accession>A0A9D4WLY7</accession>
<sequence length="348" mass="39594">MGKSVDEIDLQERSTKNIKDVTLDGMMVTRESTLGMSKSYRDILIGSSIIPYINMEVEEELFEGNHQEEGGAFSHEDDKRITMENDPWFIYDHYLTIKHWCPNFQSEKDYIYEIVVWIIIVGLSIEYYDIRVLTFIGNRVGRAIKVDKNTMQHERGNIKDKEPYQIGNGGKEKGIVDGSPKMAEVNIEGVEDDPWRVVQKQRKGKNQVEGRRNNSLARINEEMQLSGSGFTSLLNNNSNEIETVGLGSLAGKGKKVIGNSEIRVGKNNGNHDAIIKKRHENHEEKNENRVVEIVEKNNSTCATMQGGKNQNRNFFFIRPPDNKEDHVSAVRNEEGVIIEEGRPLEAVD</sequence>
<proteinExistence type="predicted"/>
<dbReference type="Gramene" id="Psat05G0139000-T1">
    <property type="protein sequence ID" value="KAI5404220.1"/>
    <property type="gene ID" value="KIW84_051390"/>
</dbReference>
<keyword evidence="2" id="KW-1185">Reference proteome</keyword>
<organism evidence="1 2">
    <name type="scientific">Pisum sativum</name>
    <name type="common">Garden pea</name>
    <name type="synonym">Lathyrus oleraceus</name>
    <dbReference type="NCBI Taxonomy" id="3888"/>
    <lineage>
        <taxon>Eukaryota</taxon>
        <taxon>Viridiplantae</taxon>
        <taxon>Streptophyta</taxon>
        <taxon>Embryophyta</taxon>
        <taxon>Tracheophyta</taxon>
        <taxon>Spermatophyta</taxon>
        <taxon>Magnoliopsida</taxon>
        <taxon>eudicotyledons</taxon>
        <taxon>Gunneridae</taxon>
        <taxon>Pentapetalae</taxon>
        <taxon>rosids</taxon>
        <taxon>fabids</taxon>
        <taxon>Fabales</taxon>
        <taxon>Fabaceae</taxon>
        <taxon>Papilionoideae</taxon>
        <taxon>50 kb inversion clade</taxon>
        <taxon>NPAAA clade</taxon>
        <taxon>Hologalegina</taxon>
        <taxon>IRL clade</taxon>
        <taxon>Fabeae</taxon>
        <taxon>Lathyrus</taxon>
    </lineage>
</organism>
<dbReference type="AlphaFoldDB" id="A0A9D4WLY7"/>
<dbReference type="EMBL" id="JAMSHJ010000005">
    <property type="protein sequence ID" value="KAI5404220.1"/>
    <property type="molecule type" value="Genomic_DNA"/>
</dbReference>
<gene>
    <name evidence="1" type="ORF">KIW84_051390</name>
</gene>
<dbReference type="InterPro" id="IPR040256">
    <property type="entry name" value="At4g02000-like"/>
</dbReference>
<evidence type="ECO:0000313" key="1">
    <source>
        <dbReference type="EMBL" id="KAI5404220.1"/>
    </source>
</evidence>
<protein>
    <recommendedName>
        <fullName evidence="3">DUF4283 domain-containing protein</fullName>
    </recommendedName>
</protein>
<name>A0A9D4WLY7_PEA</name>
<reference evidence="1 2" key="1">
    <citation type="journal article" date="2022" name="Nat. Genet.">
        <title>Improved pea reference genome and pan-genome highlight genomic features and evolutionary characteristics.</title>
        <authorList>
            <person name="Yang T."/>
            <person name="Liu R."/>
            <person name="Luo Y."/>
            <person name="Hu S."/>
            <person name="Wang D."/>
            <person name="Wang C."/>
            <person name="Pandey M.K."/>
            <person name="Ge S."/>
            <person name="Xu Q."/>
            <person name="Li N."/>
            <person name="Li G."/>
            <person name="Huang Y."/>
            <person name="Saxena R.K."/>
            <person name="Ji Y."/>
            <person name="Li M."/>
            <person name="Yan X."/>
            <person name="He Y."/>
            <person name="Liu Y."/>
            <person name="Wang X."/>
            <person name="Xiang C."/>
            <person name="Varshney R.K."/>
            <person name="Ding H."/>
            <person name="Gao S."/>
            <person name="Zong X."/>
        </authorList>
    </citation>
    <scope>NUCLEOTIDE SEQUENCE [LARGE SCALE GENOMIC DNA]</scope>
    <source>
        <strain evidence="1 2">cv. Zhongwan 6</strain>
    </source>
</reference>
<dbReference type="PANTHER" id="PTHR31286:SF99">
    <property type="entry name" value="DUF4283 DOMAIN-CONTAINING PROTEIN"/>
    <property type="match status" value="1"/>
</dbReference>
<evidence type="ECO:0008006" key="3">
    <source>
        <dbReference type="Google" id="ProtNLM"/>
    </source>
</evidence>